<evidence type="ECO:0000313" key="1">
    <source>
        <dbReference type="EMBL" id="CAK5267974.1"/>
    </source>
</evidence>
<gene>
    <name evidence="1" type="ORF">MYCIT1_LOCUS10927</name>
</gene>
<name>A0AAD2H127_9AGAR</name>
<sequence length="53" mass="6115">MDDRLDSQSLMMMNTRRREEIYLESGGQNQRHRGMRAAVATCCRTTSASMTLF</sequence>
<evidence type="ECO:0000313" key="2">
    <source>
        <dbReference type="Proteomes" id="UP001295794"/>
    </source>
</evidence>
<protein>
    <submittedName>
        <fullName evidence="1">Uncharacterized protein</fullName>
    </submittedName>
</protein>
<dbReference type="AlphaFoldDB" id="A0AAD2H127"/>
<reference evidence="1" key="1">
    <citation type="submission" date="2023-11" db="EMBL/GenBank/DDBJ databases">
        <authorList>
            <person name="De Vega J J."/>
            <person name="De Vega J J."/>
        </authorList>
    </citation>
    <scope>NUCLEOTIDE SEQUENCE</scope>
</reference>
<organism evidence="1 2">
    <name type="scientific">Mycena citricolor</name>
    <dbReference type="NCBI Taxonomy" id="2018698"/>
    <lineage>
        <taxon>Eukaryota</taxon>
        <taxon>Fungi</taxon>
        <taxon>Dikarya</taxon>
        <taxon>Basidiomycota</taxon>
        <taxon>Agaricomycotina</taxon>
        <taxon>Agaricomycetes</taxon>
        <taxon>Agaricomycetidae</taxon>
        <taxon>Agaricales</taxon>
        <taxon>Marasmiineae</taxon>
        <taxon>Mycenaceae</taxon>
        <taxon>Mycena</taxon>
    </lineage>
</organism>
<dbReference type="Proteomes" id="UP001295794">
    <property type="component" value="Unassembled WGS sequence"/>
</dbReference>
<dbReference type="EMBL" id="CAVNYO010000136">
    <property type="protein sequence ID" value="CAK5267974.1"/>
    <property type="molecule type" value="Genomic_DNA"/>
</dbReference>
<accession>A0AAD2H127</accession>
<keyword evidence="2" id="KW-1185">Reference proteome</keyword>
<comment type="caution">
    <text evidence="1">The sequence shown here is derived from an EMBL/GenBank/DDBJ whole genome shotgun (WGS) entry which is preliminary data.</text>
</comment>
<proteinExistence type="predicted"/>